<name>A0A8X6GUH8_TRICU</name>
<organism evidence="1 2">
    <name type="scientific">Trichonephila clavata</name>
    <name type="common">Joro spider</name>
    <name type="synonym">Nephila clavata</name>
    <dbReference type="NCBI Taxonomy" id="2740835"/>
    <lineage>
        <taxon>Eukaryota</taxon>
        <taxon>Metazoa</taxon>
        <taxon>Ecdysozoa</taxon>
        <taxon>Arthropoda</taxon>
        <taxon>Chelicerata</taxon>
        <taxon>Arachnida</taxon>
        <taxon>Araneae</taxon>
        <taxon>Araneomorphae</taxon>
        <taxon>Entelegynae</taxon>
        <taxon>Araneoidea</taxon>
        <taxon>Nephilidae</taxon>
        <taxon>Trichonephila</taxon>
    </lineage>
</organism>
<dbReference type="Proteomes" id="UP000887116">
    <property type="component" value="Unassembled WGS sequence"/>
</dbReference>
<proteinExistence type="predicted"/>
<dbReference type="OrthoDB" id="6434968at2759"/>
<evidence type="ECO:0000313" key="1">
    <source>
        <dbReference type="EMBL" id="GFQ89998.1"/>
    </source>
</evidence>
<comment type="caution">
    <text evidence="1">The sequence shown here is derived from an EMBL/GenBank/DDBJ whole genome shotgun (WGS) entry which is preliminary data.</text>
</comment>
<protein>
    <submittedName>
        <fullName evidence="1">Uncharacterized protein</fullName>
    </submittedName>
</protein>
<dbReference type="EMBL" id="BMAO01023626">
    <property type="protein sequence ID" value="GFQ89998.1"/>
    <property type="molecule type" value="Genomic_DNA"/>
</dbReference>
<reference evidence="1" key="1">
    <citation type="submission" date="2020-07" db="EMBL/GenBank/DDBJ databases">
        <title>Multicomponent nature underlies the extraordinary mechanical properties of spider dragline silk.</title>
        <authorList>
            <person name="Kono N."/>
            <person name="Nakamura H."/>
            <person name="Mori M."/>
            <person name="Yoshida Y."/>
            <person name="Ohtoshi R."/>
            <person name="Malay A.D."/>
            <person name="Moran D.A.P."/>
            <person name="Tomita M."/>
            <person name="Numata K."/>
            <person name="Arakawa K."/>
        </authorList>
    </citation>
    <scope>NUCLEOTIDE SEQUENCE</scope>
</reference>
<keyword evidence="2" id="KW-1185">Reference proteome</keyword>
<gene>
    <name evidence="1" type="ORF">TNCT_622811</name>
</gene>
<dbReference type="AlphaFoldDB" id="A0A8X6GUH8"/>
<accession>A0A8X6GUH8</accession>
<evidence type="ECO:0000313" key="2">
    <source>
        <dbReference type="Proteomes" id="UP000887116"/>
    </source>
</evidence>
<sequence length="99" mass="11509">MNVITMLSFCPLEYGDFHLYLDEKIGKRQMPSAQIRANAYETVEKWYPSSLWTHVYTDGTKIERGTGAGARVVAILHSIRLREKILPILWVKLRLYLLL</sequence>